<keyword evidence="2" id="KW-1185">Reference proteome</keyword>
<sequence>MLREQLHSVVERDCRARHTPGPQPDEPPAKSSRGDENNNSFLGMFEAILEENTDAAPGKQQSGCERQCIYFV</sequence>
<reference evidence="1" key="1">
    <citation type="submission" date="2022-05" db="EMBL/GenBank/DDBJ databases">
        <title>Chromosome-level genome of Chaenocephalus aceratus.</title>
        <authorList>
            <person name="Park H."/>
        </authorList>
    </citation>
    <scope>NUCLEOTIDE SEQUENCE</scope>
    <source>
        <strain evidence="1">KU_202001</strain>
    </source>
</reference>
<protein>
    <submittedName>
        <fullName evidence="1">Uncharacterized protein</fullName>
    </submittedName>
</protein>
<gene>
    <name evidence="1" type="ORF">KUCAC02_027922</name>
</gene>
<evidence type="ECO:0000313" key="2">
    <source>
        <dbReference type="Proteomes" id="UP001057452"/>
    </source>
</evidence>
<name>A0ACB9X222_CHAAC</name>
<dbReference type="Proteomes" id="UP001057452">
    <property type="component" value="Chromosome 9"/>
</dbReference>
<dbReference type="EMBL" id="CM043793">
    <property type="protein sequence ID" value="KAI4819920.1"/>
    <property type="molecule type" value="Genomic_DNA"/>
</dbReference>
<organism evidence="1 2">
    <name type="scientific">Chaenocephalus aceratus</name>
    <name type="common">Blackfin icefish</name>
    <name type="synonym">Chaenichthys aceratus</name>
    <dbReference type="NCBI Taxonomy" id="36190"/>
    <lineage>
        <taxon>Eukaryota</taxon>
        <taxon>Metazoa</taxon>
        <taxon>Chordata</taxon>
        <taxon>Craniata</taxon>
        <taxon>Vertebrata</taxon>
        <taxon>Euteleostomi</taxon>
        <taxon>Actinopterygii</taxon>
        <taxon>Neopterygii</taxon>
        <taxon>Teleostei</taxon>
        <taxon>Neoteleostei</taxon>
        <taxon>Acanthomorphata</taxon>
        <taxon>Eupercaria</taxon>
        <taxon>Perciformes</taxon>
        <taxon>Notothenioidei</taxon>
        <taxon>Channichthyidae</taxon>
        <taxon>Chaenocephalus</taxon>
    </lineage>
</organism>
<accession>A0ACB9X222</accession>
<comment type="caution">
    <text evidence="1">The sequence shown here is derived from an EMBL/GenBank/DDBJ whole genome shotgun (WGS) entry which is preliminary data.</text>
</comment>
<proteinExistence type="predicted"/>
<evidence type="ECO:0000313" key="1">
    <source>
        <dbReference type="EMBL" id="KAI4819920.1"/>
    </source>
</evidence>